<name>A0A501WWK9_9RHOB</name>
<dbReference type="GO" id="GO:0030288">
    <property type="term" value="C:outer membrane-bounded periplasmic space"/>
    <property type="evidence" value="ECO:0007669"/>
    <property type="project" value="TreeGrafter"/>
</dbReference>
<feature type="region of interest" description="Disordered" evidence="4">
    <location>
        <begin position="1"/>
        <end position="31"/>
    </location>
</feature>
<organism evidence="6 7">
    <name type="scientific">Amaricoccus solimangrovi</name>
    <dbReference type="NCBI Taxonomy" id="2589815"/>
    <lineage>
        <taxon>Bacteria</taxon>
        <taxon>Pseudomonadati</taxon>
        <taxon>Pseudomonadota</taxon>
        <taxon>Alphaproteobacteria</taxon>
        <taxon>Rhodobacterales</taxon>
        <taxon>Paracoccaceae</taxon>
        <taxon>Amaricoccus</taxon>
    </lineage>
</organism>
<dbReference type="SUPFAM" id="SSF53850">
    <property type="entry name" value="Periplasmic binding protein-like II"/>
    <property type="match status" value="1"/>
</dbReference>
<dbReference type="PANTHER" id="PTHR30290:SF64">
    <property type="entry name" value="ABC TRANSPORTER PERIPLASMIC BINDING PROTEIN"/>
    <property type="match status" value="1"/>
</dbReference>
<dbReference type="Gene3D" id="3.40.190.10">
    <property type="entry name" value="Periplasmic binding protein-like II"/>
    <property type="match status" value="1"/>
</dbReference>
<sequence length="664" mass="73624">MTAGPTRPPLPGVSADPSPAGTPDDRAGLRGTRRGMLGLAAGLALGAAFLSPEARAEETAAAETATAETAGGGTIIRSHGISTFGDLKYPPDFAHFDFVNPDAPKGGTMVFRGTGASKTFDSLNSFILKGEPAQGLGLLYDSLLTGAPDEPDASYGLIARGIEYPEDRSWVIFDMRPEAKFSDGAPITAEDVVFTYDALMEKGQPSYQITLRDIASVEALDPHRVKFTFRPGVPSRDLPAMVGGLAILPKHYYDEVDFGESTMTPPVGSGQYHVENAQPGRSIRYCRNPDYWGKDLPVNIGSSNFDCYQYEYYGDDNAAFEAFKVGDYQFHQEFYSALWATGYNFPAMDEGWVKREEIPDNTPSGTQGFWFNLRREKFQDPRVREAIGLMFNFEWTNATLFYGLYQRTDSFFENSPMQAEGVAGGEELAVLEPFRDRLPPEIFTEPPYTPPVSGEQQIDRSALRRASKLLDEAGWPVGKDGLRRDARGATLGVEFVDDAPTFERIINPYVANLRRIGVDARFSRIDAAQMQQRLKTFDYDIIPTRFVMSMSPSIELREIFGSAAANAQGTANLTGLADPVVDALIEQVIAAKSREELDARAQALDRVLRSKQIWVPNWYSGKFLIAYWDIYGRPDQPPPYSRGDAFWWFDQAKFDKLRAQGALR</sequence>
<dbReference type="EMBL" id="VFRP01000001">
    <property type="protein sequence ID" value="TPE53659.1"/>
    <property type="molecule type" value="Genomic_DNA"/>
</dbReference>
<dbReference type="InterPro" id="IPR030678">
    <property type="entry name" value="Peptide/Ni-bd"/>
</dbReference>
<comment type="similarity">
    <text evidence="2">Belongs to the bacterial solute-binding protein 5 family.</text>
</comment>
<keyword evidence="3" id="KW-0732">Signal</keyword>
<dbReference type="Proteomes" id="UP000319255">
    <property type="component" value="Unassembled WGS sequence"/>
</dbReference>
<evidence type="ECO:0000256" key="2">
    <source>
        <dbReference type="ARBA" id="ARBA00005695"/>
    </source>
</evidence>
<evidence type="ECO:0000256" key="1">
    <source>
        <dbReference type="ARBA" id="ARBA00004418"/>
    </source>
</evidence>
<evidence type="ECO:0000256" key="4">
    <source>
        <dbReference type="SAM" id="MobiDB-lite"/>
    </source>
</evidence>
<feature type="compositionally biased region" description="Pro residues" evidence="4">
    <location>
        <begin position="1"/>
        <end position="11"/>
    </location>
</feature>
<dbReference type="GO" id="GO:0042884">
    <property type="term" value="P:microcin transport"/>
    <property type="evidence" value="ECO:0007669"/>
    <property type="project" value="TreeGrafter"/>
</dbReference>
<dbReference type="GO" id="GO:0015833">
    <property type="term" value="P:peptide transport"/>
    <property type="evidence" value="ECO:0007669"/>
    <property type="project" value="TreeGrafter"/>
</dbReference>
<evidence type="ECO:0000259" key="5">
    <source>
        <dbReference type="Pfam" id="PF00496"/>
    </source>
</evidence>
<dbReference type="PIRSF" id="PIRSF002741">
    <property type="entry name" value="MppA"/>
    <property type="match status" value="1"/>
</dbReference>
<dbReference type="GO" id="GO:1904680">
    <property type="term" value="F:peptide transmembrane transporter activity"/>
    <property type="evidence" value="ECO:0007669"/>
    <property type="project" value="TreeGrafter"/>
</dbReference>
<evidence type="ECO:0000256" key="3">
    <source>
        <dbReference type="ARBA" id="ARBA00022729"/>
    </source>
</evidence>
<dbReference type="Pfam" id="PF00496">
    <property type="entry name" value="SBP_bac_5"/>
    <property type="match status" value="1"/>
</dbReference>
<evidence type="ECO:0000313" key="7">
    <source>
        <dbReference type="Proteomes" id="UP000319255"/>
    </source>
</evidence>
<keyword evidence="7" id="KW-1185">Reference proteome</keyword>
<dbReference type="InterPro" id="IPR000914">
    <property type="entry name" value="SBP_5_dom"/>
</dbReference>
<dbReference type="Gene3D" id="3.10.105.10">
    <property type="entry name" value="Dipeptide-binding Protein, Domain 3"/>
    <property type="match status" value="1"/>
</dbReference>
<comment type="caution">
    <text evidence="6">The sequence shown here is derived from an EMBL/GenBank/DDBJ whole genome shotgun (WGS) entry which is preliminary data.</text>
</comment>
<dbReference type="OrthoDB" id="9803988at2"/>
<protein>
    <submittedName>
        <fullName evidence="6">ABC transporter substrate-binding protein</fullName>
    </submittedName>
</protein>
<dbReference type="GO" id="GO:0043190">
    <property type="term" value="C:ATP-binding cassette (ABC) transporter complex"/>
    <property type="evidence" value="ECO:0007669"/>
    <property type="project" value="InterPro"/>
</dbReference>
<proteinExistence type="inferred from homology"/>
<dbReference type="AlphaFoldDB" id="A0A501WWK9"/>
<dbReference type="PROSITE" id="PS51318">
    <property type="entry name" value="TAT"/>
    <property type="match status" value="1"/>
</dbReference>
<dbReference type="RefSeq" id="WP_140452237.1">
    <property type="nucleotide sequence ID" value="NZ_VFRP01000001.1"/>
</dbReference>
<evidence type="ECO:0000313" key="6">
    <source>
        <dbReference type="EMBL" id="TPE53659.1"/>
    </source>
</evidence>
<dbReference type="InterPro" id="IPR039424">
    <property type="entry name" value="SBP_5"/>
</dbReference>
<feature type="domain" description="Solute-binding protein family 5" evidence="5">
    <location>
        <begin position="159"/>
        <end position="563"/>
    </location>
</feature>
<reference evidence="6 7" key="1">
    <citation type="submission" date="2019-06" db="EMBL/GenBank/DDBJ databases">
        <title>A novel bacterium of genus Amaricoccus, isolated from marine sediment.</title>
        <authorList>
            <person name="Huang H."/>
            <person name="Mo K."/>
            <person name="Hu Y."/>
        </authorList>
    </citation>
    <scope>NUCLEOTIDE SEQUENCE [LARGE SCALE GENOMIC DNA]</scope>
    <source>
        <strain evidence="6 7">HB172011</strain>
    </source>
</reference>
<dbReference type="PANTHER" id="PTHR30290">
    <property type="entry name" value="PERIPLASMIC BINDING COMPONENT OF ABC TRANSPORTER"/>
    <property type="match status" value="1"/>
</dbReference>
<accession>A0A501WWK9</accession>
<gene>
    <name evidence="6" type="ORF">FJM51_01010</name>
</gene>
<dbReference type="InterPro" id="IPR006311">
    <property type="entry name" value="TAT_signal"/>
</dbReference>
<comment type="subcellular location">
    <subcellularLocation>
        <location evidence="1">Periplasm</location>
    </subcellularLocation>
</comment>
<dbReference type="CDD" id="cd08497">
    <property type="entry name" value="MbnE-like"/>
    <property type="match status" value="1"/>
</dbReference>